<evidence type="ECO:0000313" key="6">
    <source>
        <dbReference type="Proteomes" id="UP001418222"/>
    </source>
</evidence>
<dbReference type="InterPro" id="IPR036749">
    <property type="entry name" value="Expansin_CBD_sf"/>
</dbReference>
<dbReference type="SUPFAM" id="SSF49590">
    <property type="entry name" value="PHL pollen allergen"/>
    <property type="match status" value="1"/>
</dbReference>
<keyword evidence="2" id="KW-0134">Cell wall</keyword>
<dbReference type="PRINTS" id="PR01226">
    <property type="entry name" value="EXPANSIN"/>
</dbReference>
<dbReference type="Proteomes" id="UP001418222">
    <property type="component" value="Unassembled WGS sequence"/>
</dbReference>
<dbReference type="PANTHER" id="PTHR31867">
    <property type="entry name" value="EXPANSIN-A15"/>
    <property type="match status" value="1"/>
</dbReference>
<protein>
    <recommendedName>
        <fullName evidence="2">Expansin</fullName>
    </recommendedName>
</protein>
<evidence type="ECO:0000256" key="3">
    <source>
        <dbReference type="SAM" id="MobiDB-lite"/>
    </source>
</evidence>
<reference evidence="5 6" key="1">
    <citation type="journal article" date="2022" name="Nat. Plants">
        <title>Genomes of leafy and leafless Platanthera orchids illuminate the evolution of mycoheterotrophy.</title>
        <authorList>
            <person name="Li M.H."/>
            <person name="Liu K.W."/>
            <person name="Li Z."/>
            <person name="Lu H.C."/>
            <person name="Ye Q.L."/>
            <person name="Zhang D."/>
            <person name="Wang J.Y."/>
            <person name="Li Y.F."/>
            <person name="Zhong Z.M."/>
            <person name="Liu X."/>
            <person name="Yu X."/>
            <person name="Liu D.K."/>
            <person name="Tu X.D."/>
            <person name="Liu B."/>
            <person name="Hao Y."/>
            <person name="Liao X.Y."/>
            <person name="Jiang Y.T."/>
            <person name="Sun W.H."/>
            <person name="Chen J."/>
            <person name="Chen Y.Q."/>
            <person name="Ai Y."/>
            <person name="Zhai J.W."/>
            <person name="Wu S.S."/>
            <person name="Zhou Z."/>
            <person name="Hsiao Y.Y."/>
            <person name="Wu W.L."/>
            <person name="Chen Y.Y."/>
            <person name="Lin Y.F."/>
            <person name="Hsu J.L."/>
            <person name="Li C.Y."/>
            <person name="Wang Z.W."/>
            <person name="Zhao X."/>
            <person name="Zhong W.Y."/>
            <person name="Ma X.K."/>
            <person name="Ma L."/>
            <person name="Huang J."/>
            <person name="Chen G.Z."/>
            <person name="Huang M.Z."/>
            <person name="Huang L."/>
            <person name="Peng D.H."/>
            <person name="Luo Y.B."/>
            <person name="Zou S.Q."/>
            <person name="Chen S.P."/>
            <person name="Lan S."/>
            <person name="Tsai W.C."/>
            <person name="Van de Peer Y."/>
            <person name="Liu Z.J."/>
        </authorList>
    </citation>
    <scope>NUCLEOTIDE SEQUENCE [LARGE SCALE GENOMIC DNA]</scope>
    <source>
        <strain evidence="5">Lor287</strain>
    </source>
</reference>
<organism evidence="5 6">
    <name type="scientific">Platanthera zijinensis</name>
    <dbReference type="NCBI Taxonomy" id="2320716"/>
    <lineage>
        <taxon>Eukaryota</taxon>
        <taxon>Viridiplantae</taxon>
        <taxon>Streptophyta</taxon>
        <taxon>Embryophyta</taxon>
        <taxon>Tracheophyta</taxon>
        <taxon>Spermatophyta</taxon>
        <taxon>Magnoliopsida</taxon>
        <taxon>Liliopsida</taxon>
        <taxon>Asparagales</taxon>
        <taxon>Orchidaceae</taxon>
        <taxon>Orchidoideae</taxon>
        <taxon>Orchideae</taxon>
        <taxon>Orchidinae</taxon>
        <taxon>Platanthera</taxon>
    </lineage>
</organism>
<name>A0AAP0G075_9ASPA</name>
<dbReference type="Gene3D" id="2.60.40.760">
    <property type="entry name" value="Expansin, cellulose-binding-like domain"/>
    <property type="match status" value="1"/>
</dbReference>
<comment type="caution">
    <text evidence="5">The sequence shown here is derived from an EMBL/GenBank/DDBJ whole genome shotgun (WGS) entry which is preliminary data.</text>
</comment>
<evidence type="ECO:0000259" key="4">
    <source>
        <dbReference type="PROSITE" id="PS50843"/>
    </source>
</evidence>
<dbReference type="InterPro" id="IPR007117">
    <property type="entry name" value="Expansin_CBD"/>
</dbReference>
<dbReference type="Pfam" id="PF01357">
    <property type="entry name" value="Expansin_C"/>
    <property type="match status" value="1"/>
</dbReference>
<gene>
    <name evidence="5" type="primary">EXPA16</name>
    <name evidence="5" type="ORF">KSP39_PZI016985</name>
</gene>
<feature type="domain" description="Expansin-like CBD" evidence="4">
    <location>
        <begin position="17"/>
        <end position="82"/>
    </location>
</feature>
<proteinExistence type="inferred from homology"/>
<evidence type="ECO:0000256" key="2">
    <source>
        <dbReference type="RuleBase" id="RU365023"/>
    </source>
</evidence>
<feature type="region of interest" description="Disordered" evidence="3">
    <location>
        <begin position="109"/>
        <end position="176"/>
    </location>
</feature>
<dbReference type="PROSITE" id="PS50843">
    <property type="entry name" value="EXPANSIN_CBD"/>
    <property type="match status" value="1"/>
</dbReference>
<keyword evidence="6" id="KW-1185">Reference proteome</keyword>
<feature type="compositionally biased region" description="Basic and acidic residues" evidence="3">
    <location>
        <begin position="150"/>
        <end position="159"/>
    </location>
</feature>
<accession>A0AAP0G075</accession>
<evidence type="ECO:0000256" key="1">
    <source>
        <dbReference type="ARBA" id="ARBA00022525"/>
    </source>
</evidence>
<dbReference type="GO" id="GO:0016020">
    <property type="term" value="C:membrane"/>
    <property type="evidence" value="ECO:0007669"/>
    <property type="project" value="UniProtKB-SubCell"/>
</dbReference>
<dbReference type="AlphaFoldDB" id="A0AAP0G075"/>
<dbReference type="EMBL" id="JBBWWQ010000014">
    <property type="protein sequence ID" value="KAK8930532.1"/>
    <property type="molecule type" value="Genomic_DNA"/>
</dbReference>
<comment type="subcellular location">
    <subcellularLocation>
        <location evidence="2">Secreted</location>
        <location evidence="2">Cell wall</location>
    </subcellularLocation>
    <subcellularLocation>
        <location evidence="2">Membrane</location>
        <topology evidence="2">Peripheral membrane protein</topology>
    </subcellularLocation>
</comment>
<dbReference type="GO" id="GO:0009664">
    <property type="term" value="P:plant-type cell wall organization"/>
    <property type="evidence" value="ECO:0007669"/>
    <property type="project" value="InterPro"/>
</dbReference>
<dbReference type="InterPro" id="IPR002963">
    <property type="entry name" value="Expansin"/>
</dbReference>
<keyword evidence="2" id="KW-0961">Cell wall biogenesis/degradation</keyword>
<keyword evidence="1 2" id="KW-0964">Secreted</keyword>
<feature type="compositionally biased region" description="Low complexity" evidence="3">
    <location>
        <begin position="126"/>
        <end position="141"/>
    </location>
</feature>
<comment type="similarity">
    <text evidence="2">Belongs to the expansin family. Expansin A subfamily.</text>
</comment>
<evidence type="ECO:0000313" key="5">
    <source>
        <dbReference type="EMBL" id="KAK8930532.1"/>
    </source>
</evidence>
<sequence length="176" mass="19348">MHTVCLACRKSGGIRFTINGFRYFNVAGEGDIVKVSMKGTKTGWLSMTSNWGQNWQSNVVLVSQSLSFRVTDNDRLTSTSWNFFLEKPAKASSSWIHLFETWTSTSDQGLGSPLNKEEKSHLPVPSASSSGMSSSTVSGFSPLDELAPEPEAREYDVPRRPRNLAANRGSLLPEDA</sequence>
<comment type="function">
    <text evidence="2">Causes loosening and extension of plant cell walls by disrupting non-covalent bonding between cellulose microfibrils and matrix glucans. No enzymatic activity has been found.</text>
</comment>